<dbReference type="Proteomes" id="UP001596302">
    <property type="component" value="Unassembled WGS sequence"/>
</dbReference>
<evidence type="ECO:0000313" key="3">
    <source>
        <dbReference type="Proteomes" id="UP001596302"/>
    </source>
</evidence>
<organism evidence="2 3">
    <name type="scientific">Pseudonocardia hispaniensis</name>
    <dbReference type="NCBI Taxonomy" id="904933"/>
    <lineage>
        <taxon>Bacteria</taxon>
        <taxon>Bacillati</taxon>
        <taxon>Actinomycetota</taxon>
        <taxon>Actinomycetes</taxon>
        <taxon>Pseudonocardiales</taxon>
        <taxon>Pseudonocardiaceae</taxon>
        <taxon>Pseudonocardia</taxon>
    </lineage>
</organism>
<dbReference type="EMBL" id="JBHSQW010000009">
    <property type="protein sequence ID" value="MFC5993285.1"/>
    <property type="molecule type" value="Genomic_DNA"/>
</dbReference>
<keyword evidence="1" id="KW-0812">Transmembrane</keyword>
<keyword evidence="1" id="KW-1133">Transmembrane helix</keyword>
<protein>
    <submittedName>
        <fullName evidence="2">Uncharacterized protein</fullName>
    </submittedName>
</protein>
<reference evidence="3" key="1">
    <citation type="journal article" date="2019" name="Int. J. Syst. Evol. Microbiol.">
        <title>The Global Catalogue of Microorganisms (GCM) 10K type strain sequencing project: providing services to taxonomists for standard genome sequencing and annotation.</title>
        <authorList>
            <consortium name="The Broad Institute Genomics Platform"/>
            <consortium name="The Broad Institute Genome Sequencing Center for Infectious Disease"/>
            <person name="Wu L."/>
            <person name="Ma J."/>
        </authorList>
    </citation>
    <scope>NUCLEOTIDE SEQUENCE [LARGE SCALE GENOMIC DNA]</scope>
    <source>
        <strain evidence="3">CCM 8391</strain>
    </source>
</reference>
<evidence type="ECO:0000313" key="2">
    <source>
        <dbReference type="EMBL" id="MFC5993285.1"/>
    </source>
</evidence>
<dbReference type="RefSeq" id="WP_379582701.1">
    <property type="nucleotide sequence ID" value="NZ_JBHSQW010000009.1"/>
</dbReference>
<name>A0ABW1IXY7_9PSEU</name>
<accession>A0ABW1IXY7</accession>
<proteinExistence type="predicted"/>
<feature type="transmembrane region" description="Helical" evidence="1">
    <location>
        <begin position="35"/>
        <end position="54"/>
    </location>
</feature>
<evidence type="ECO:0000256" key="1">
    <source>
        <dbReference type="SAM" id="Phobius"/>
    </source>
</evidence>
<gene>
    <name evidence="2" type="ORF">ACFQE5_03550</name>
</gene>
<comment type="caution">
    <text evidence="2">The sequence shown here is derived from an EMBL/GenBank/DDBJ whole genome shotgun (WGS) entry which is preliminary data.</text>
</comment>
<keyword evidence="3" id="KW-1185">Reference proteome</keyword>
<keyword evidence="1" id="KW-0472">Membrane</keyword>
<sequence length="188" mass="18492">MAHRMAHPPGLLSLAAVATVLAAVAMDVFAGEHPSHTVALGTVAVVVAVLRVGLAARGAGRLPAVSGALAAQPALHATSALAGPAVPAGPHDHGALLHVITSDGPVTAMQVLAPALIVLAVALGARVGATALGALRRPLRLLAGPPPEAPCRLLAAVGSLDRGAMLRRCGWAIRAARRGPPLGPAPAA</sequence>